<keyword evidence="2" id="KW-1185">Reference proteome</keyword>
<evidence type="ECO:0000313" key="1">
    <source>
        <dbReference type="EMBL" id="KAG0254614.1"/>
    </source>
</evidence>
<protein>
    <submittedName>
        <fullName evidence="1">Uncharacterized protein</fullName>
    </submittedName>
</protein>
<evidence type="ECO:0000313" key="2">
    <source>
        <dbReference type="Proteomes" id="UP000726737"/>
    </source>
</evidence>
<comment type="caution">
    <text evidence="1">The sequence shown here is derived from an EMBL/GenBank/DDBJ whole genome shotgun (WGS) entry which is preliminary data.</text>
</comment>
<dbReference type="OrthoDB" id="2436906at2759"/>
<reference evidence="1" key="1">
    <citation type="journal article" date="2020" name="Fungal Divers.">
        <title>Resolving the Mortierellaceae phylogeny through synthesis of multi-gene phylogenetics and phylogenomics.</title>
        <authorList>
            <person name="Vandepol N."/>
            <person name="Liber J."/>
            <person name="Desiro A."/>
            <person name="Na H."/>
            <person name="Kennedy M."/>
            <person name="Barry K."/>
            <person name="Grigoriev I.V."/>
            <person name="Miller A.N."/>
            <person name="O'Donnell K."/>
            <person name="Stajich J.E."/>
            <person name="Bonito G."/>
        </authorList>
    </citation>
    <scope>NUCLEOTIDE SEQUENCE</scope>
    <source>
        <strain evidence="1">KOD948</strain>
    </source>
</reference>
<gene>
    <name evidence="1" type="ORF">BG011_005636</name>
</gene>
<sequence length="553" mass="63335">MTIWIAPKRLRVSKFFKIQNYKEYDDFHEFLASQSDLVTPEEYHNRYHEHLDRIVDDPETPEAVRKTIEQIKKRATLVRFVNCLQRFLIDKERKNTRTAVTSSFLGIVAEGVQNAHPKNAEQFSPRRSAIPVSTPSPPAVKVVEKRKVDEESRIDLDKRRRGATTPIARKSLSVRSKSSNPKAIEQPWHRLMECALLKHFGWDASLPSISELDRPGCDTPLKDVLYFHALQKVHLAADADDMNMEWKEAFVALSGIWHLYSETTNSLFGRPRTEEAKALCTLPELEYKDPDMNPVVTTLLKMAKEKKEPEAILDDMLEATYQMLADCPRHHRHAAELLQTIGEQGCSATSLSRSQMAKVFDIGVTARKCDCLLRVGDTEVGNFEAKRGTASLVDVTIQRLKNMKINKSISLELEKFGAECPPILNIHGATASVFRIKKFQDIWVAGRACSSITLPTTLEELEIFLEGPVYVLINLLRYYDEYAADVKKKKRIYAYNQKGDNQDDMFYSSKEEENMMEWDKVVFHTPTRPQTRRPSLADRFREIAAKEKNSADQ</sequence>
<organism evidence="1 2">
    <name type="scientific">Mortierella polycephala</name>
    <dbReference type="NCBI Taxonomy" id="41804"/>
    <lineage>
        <taxon>Eukaryota</taxon>
        <taxon>Fungi</taxon>
        <taxon>Fungi incertae sedis</taxon>
        <taxon>Mucoromycota</taxon>
        <taxon>Mortierellomycotina</taxon>
        <taxon>Mortierellomycetes</taxon>
        <taxon>Mortierellales</taxon>
        <taxon>Mortierellaceae</taxon>
        <taxon>Mortierella</taxon>
    </lineage>
</organism>
<proteinExistence type="predicted"/>
<dbReference type="Proteomes" id="UP000726737">
    <property type="component" value="Unassembled WGS sequence"/>
</dbReference>
<accession>A0A9P6PVI6</accession>
<dbReference type="EMBL" id="JAAAJA010000393">
    <property type="protein sequence ID" value="KAG0254614.1"/>
    <property type="molecule type" value="Genomic_DNA"/>
</dbReference>
<name>A0A9P6PVI6_9FUNG</name>
<dbReference type="AlphaFoldDB" id="A0A9P6PVI6"/>